<dbReference type="InterPro" id="IPR013783">
    <property type="entry name" value="Ig-like_fold"/>
</dbReference>
<gene>
    <name evidence="1" type="ORF">DJ93_5057</name>
</gene>
<name>A0A090ZIZ5_9BACI</name>
<organism evidence="1 2">
    <name type="scientific">Bacillus clarus</name>
    <dbReference type="NCBI Taxonomy" id="2338372"/>
    <lineage>
        <taxon>Bacteria</taxon>
        <taxon>Bacillati</taxon>
        <taxon>Bacillota</taxon>
        <taxon>Bacilli</taxon>
        <taxon>Bacillales</taxon>
        <taxon>Bacillaceae</taxon>
        <taxon>Bacillus</taxon>
        <taxon>Bacillus cereus group</taxon>
    </lineage>
</organism>
<dbReference type="SUPFAM" id="SSF81296">
    <property type="entry name" value="E set domains"/>
    <property type="match status" value="1"/>
</dbReference>
<evidence type="ECO:0008006" key="3">
    <source>
        <dbReference type="Google" id="ProtNLM"/>
    </source>
</evidence>
<dbReference type="AlphaFoldDB" id="A0A090ZIZ5"/>
<dbReference type="Gene3D" id="2.60.40.10">
    <property type="entry name" value="Immunoglobulins"/>
    <property type="match status" value="1"/>
</dbReference>
<protein>
    <recommendedName>
        <fullName evidence="3">Enterochelin esterase N-terminal domain-containing protein</fullName>
    </recommendedName>
</protein>
<dbReference type="PATRIC" id="fig|1405.8.peg.5211"/>
<sequence length="205" mass="24358">MQLIVSPKIENLIDQLNDGNEKALYTFLHEIKTNETPLIEKCPADDQHYLITYIWLGDQETENVYVFGSYPGWGFNFNQLQQLLHTNVWYKTFRTNEKFISTYYFSVNDYFENDWIKRSEQYQLDRFNSNIFGGEPNKASVLKLNMEIQYDKRFPPNHAPYGKVETYSFYSSILENTRKIHIYTPHDYIFNGRITSVDSNEVPRA</sequence>
<dbReference type="Proteomes" id="UP000029389">
    <property type="component" value="Unassembled WGS sequence"/>
</dbReference>
<evidence type="ECO:0000313" key="1">
    <source>
        <dbReference type="EMBL" id="KFN04186.1"/>
    </source>
</evidence>
<comment type="caution">
    <text evidence="1">The sequence shown here is derived from an EMBL/GenBank/DDBJ whole genome shotgun (WGS) entry which is preliminary data.</text>
</comment>
<dbReference type="InterPro" id="IPR014756">
    <property type="entry name" value="Ig_E-set"/>
</dbReference>
<reference evidence="1 2" key="1">
    <citation type="submission" date="2014-04" db="EMBL/GenBank/DDBJ databases">
        <authorList>
            <person name="Bishop-Lilly K.A."/>
            <person name="Broomall S.M."/>
            <person name="Chain P.S."/>
            <person name="Chertkov O."/>
            <person name="Coyne S.R."/>
            <person name="Daligault H.E."/>
            <person name="Davenport K.W."/>
            <person name="Erkkila T."/>
            <person name="Frey K.G."/>
            <person name="Gibbons H.S."/>
            <person name="Gu W."/>
            <person name="Jaissle J."/>
            <person name="Johnson S.L."/>
            <person name="Koroleva G.I."/>
            <person name="Ladner J.T."/>
            <person name="Lo C.-C."/>
            <person name="Minogue T.D."/>
            <person name="Munk C."/>
            <person name="Palacios G.F."/>
            <person name="Redden C.L."/>
            <person name="Rosenzweig C.N."/>
            <person name="Scholz M.B."/>
            <person name="Teshima H."/>
            <person name="Xu Y."/>
        </authorList>
    </citation>
    <scope>NUCLEOTIDE SEQUENCE [LARGE SCALE GENOMIC DNA]</scope>
    <source>
        <strain evidence="1 2">BHP</strain>
    </source>
</reference>
<evidence type="ECO:0000313" key="2">
    <source>
        <dbReference type="Proteomes" id="UP000029389"/>
    </source>
</evidence>
<proteinExistence type="predicted"/>
<dbReference type="EMBL" id="JMQC01000008">
    <property type="protein sequence ID" value="KFN04186.1"/>
    <property type="molecule type" value="Genomic_DNA"/>
</dbReference>
<accession>A0A090ZIZ5</accession>